<dbReference type="EMBL" id="LNYR01000006">
    <property type="protein sequence ID" value="KTD53027.1"/>
    <property type="molecule type" value="Genomic_DNA"/>
</dbReference>
<keyword evidence="1" id="KW-0812">Transmembrane</keyword>
<evidence type="ECO:0000313" key="3">
    <source>
        <dbReference type="EMBL" id="STY17248.1"/>
    </source>
</evidence>
<evidence type="ECO:0000256" key="1">
    <source>
        <dbReference type="SAM" id="Phobius"/>
    </source>
</evidence>
<protein>
    <submittedName>
        <fullName evidence="3">Uncharacterized protein</fullName>
    </submittedName>
</protein>
<keyword evidence="1" id="KW-0472">Membrane</keyword>
<reference evidence="3 5" key="2">
    <citation type="submission" date="2018-06" db="EMBL/GenBank/DDBJ databases">
        <authorList>
            <consortium name="Pathogen Informatics"/>
            <person name="Doyle S."/>
        </authorList>
    </citation>
    <scope>NUCLEOTIDE SEQUENCE [LARGE SCALE GENOMIC DNA]</scope>
    <source>
        <strain evidence="3 5">NCTC12376</strain>
    </source>
</reference>
<evidence type="ECO:0000313" key="2">
    <source>
        <dbReference type="EMBL" id="KTD53027.1"/>
    </source>
</evidence>
<dbReference type="STRING" id="45072.Lqua_0860"/>
<sequence length="304" mass="34084">MSAKNKRESATFKTAKGKLENTIKRLNECDSYERLQEILKSIAKAKESTQSPYTPARLTPYHQSEIKRMKESIDTLVKQKTVEFPKPVQPVEVLVVQEEQSVSEPVVSVPVTETLEPTDAVQVDSVPDNNINESDDHVQESTFKALNDDRLKELSKVYAQLDRLKTKIDELRVESEEYPADKNGVKTDSYHKAAIAGQEVYNKIYSLCSNYALNKIDLDTFKSEATDFMKSDNQYVKELKTHRGCKDVFANLLLALTGVGLLAIAAVSIYNGRLTMFNLTNTDSGNKVDALKDSVEHVQSASLK</sequence>
<organism evidence="3 5">
    <name type="scientific">Legionella quateirensis</name>
    <dbReference type="NCBI Taxonomy" id="45072"/>
    <lineage>
        <taxon>Bacteria</taxon>
        <taxon>Pseudomonadati</taxon>
        <taxon>Pseudomonadota</taxon>
        <taxon>Gammaproteobacteria</taxon>
        <taxon>Legionellales</taxon>
        <taxon>Legionellaceae</taxon>
        <taxon>Legionella</taxon>
    </lineage>
</organism>
<accession>A0A378KV51</accession>
<dbReference type="Proteomes" id="UP000254230">
    <property type="component" value="Unassembled WGS sequence"/>
</dbReference>
<keyword evidence="4" id="KW-1185">Reference proteome</keyword>
<dbReference type="AlphaFoldDB" id="A0A378KV51"/>
<dbReference type="RefSeq" id="WP_058473043.1">
    <property type="nucleotide sequence ID" value="NZ_CAAAIL010000018.1"/>
</dbReference>
<reference evidence="2 4" key="1">
    <citation type="submission" date="2015-11" db="EMBL/GenBank/DDBJ databases">
        <title>Genomic analysis of 38 Legionella species identifies large and diverse effector repertoires.</title>
        <authorList>
            <person name="Burstein D."/>
            <person name="Amaro F."/>
            <person name="Zusman T."/>
            <person name="Lifshitz Z."/>
            <person name="Cohen O."/>
            <person name="Gilbert J.A."/>
            <person name="Pupko T."/>
            <person name="Shuman H.A."/>
            <person name="Segal G."/>
        </authorList>
    </citation>
    <scope>NUCLEOTIDE SEQUENCE [LARGE SCALE GENOMIC DNA]</scope>
    <source>
        <strain evidence="2 4">ATCC 49507</strain>
    </source>
</reference>
<dbReference type="Proteomes" id="UP000054639">
    <property type="component" value="Unassembled WGS sequence"/>
</dbReference>
<evidence type="ECO:0000313" key="5">
    <source>
        <dbReference type="Proteomes" id="UP000254230"/>
    </source>
</evidence>
<feature type="transmembrane region" description="Helical" evidence="1">
    <location>
        <begin position="248"/>
        <end position="270"/>
    </location>
</feature>
<name>A0A378KV51_9GAMM</name>
<keyword evidence="1" id="KW-1133">Transmembrane helix</keyword>
<dbReference type="OrthoDB" id="5656525at2"/>
<proteinExistence type="predicted"/>
<dbReference type="EMBL" id="UGOW01000001">
    <property type="protein sequence ID" value="STY17248.1"/>
    <property type="molecule type" value="Genomic_DNA"/>
</dbReference>
<evidence type="ECO:0000313" key="4">
    <source>
        <dbReference type="Proteomes" id="UP000054639"/>
    </source>
</evidence>
<gene>
    <name evidence="2" type="ORF">Lqua_0860</name>
    <name evidence="3" type="ORF">NCTC12376_01045</name>
</gene>